<dbReference type="KEGG" id="vg:23462983"/>
<keyword evidence="1" id="KW-0472">Membrane</keyword>
<dbReference type="EMBL" id="KP136319">
    <property type="protein sequence ID" value="AJF98066.1"/>
    <property type="molecule type" value="Genomic_DNA"/>
</dbReference>
<sequence>MATVCGQKGRRLIVGQVQAAERHQAADGHGVAGVEEVERTRPAARGHNTARIVGWRVDVPQSRCCRARAKVDIAQKAEYSIDDFGGHVPKAQRHLGRALHFFLVYFFALLLFLFFFLFFTKEKKDLCGGDARVLPWCTTTKRPSDEKKHALRMLDGPIQKKKNIRPRRPPCQVSHGNNSCAVFSEFALVQDQQTRPPAWRDLVPIRLIKKVASQSVTPT</sequence>
<accession>A0A0B5JAR1</accession>
<organism evidence="2 3">
    <name type="scientific">Pandoravirus inopinatum</name>
    <dbReference type="NCBI Taxonomy" id="1605721"/>
    <lineage>
        <taxon>Viruses</taxon>
        <taxon>Pandoravirus</taxon>
    </lineage>
</organism>
<keyword evidence="1" id="KW-0812">Transmembrane</keyword>
<name>A0A0B5JAR1_9VIRU</name>
<keyword evidence="1" id="KW-1133">Transmembrane helix</keyword>
<feature type="transmembrane region" description="Helical" evidence="1">
    <location>
        <begin position="99"/>
        <end position="119"/>
    </location>
</feature>
<evidence type="ECO:0000313" key="3">
    <source>
        <dbReference type="Proteomes" id="UP000202511"/>
    </source>
</evidence>
<dbReference type="Proteomes" id="UP000202511">
    <property type="component" value="Segment"/>
</dbReference>
<protein>
    <submittedName>
        <fullName evidence="2">Uncharacterized protein</fullName>
    </submittedName>
</protein>
<evidence type="ECO:0000256" key="1">
    <source>
        <dbReference type="SAM" id="Phobius"/>
    </source>
</evidence>
<dbReference type="GeneID" id="23462983"/>
<reference evidence="2 3" key="1">
    <citation type="journal article" date="2015" name="Parasitol. Res.">
        <title>Viruses in close associations with free-living amoebae.</title>
        <authorList>
            <person name="Scheid P."/>
        </authorList>
    </citation>
    <scope>NUCLEOTIDE SEQUENCE [LARGE SCALE GENOMIC DNA]</scope>
    <source>
        <strain evidence="2">KlaHel</strain>
    </source>
</reference>
<evidence type="ECO:0000313" key="2">
    <source>
        <dbReference type="EMBL" id="AJF98066.1"/>
    </source>
</evidence>
<dbReference type="RefSeq" id="YP_009120301.1">
    <property type="nucleotide sequence ID" value="NC_026440.1"/>
</dbReference>
<proteinExistence type="predicted"/>